<keyword evidence="1" id="KW-0812">Transmembrane</keyword>
<keyword evidence="1" id="KW-0472">Membrane</keyword>
<protein>
    <submittedName>
        <fullName evidence="2">Uncharacterized protein</fullName>
    </submittedName>
</protein>
<accession>A0A517SEY9</accession>
<dbReference type="KEGG" id="ccos:Pan44_27310"/>
<dbReference type="AlphaFoldDB" id="A0A517SEY9"/>
<keyword evidence="1" id="KW-1133">Transmembrane helix</keyword>
<feature type="transmembrane region" description="Helical" evidence="1">
    <location>
        <begin position="20"/>
        <end position="42"/>
    </location>
</feature>
<proteinExistence type="predicted"/>
<evidence type="ECO:0000313" key="3">
    <source>
        <dbReference type="Proteomes" id="UP000315700"/>
    </source>
</evidence>
<organism evidence="2 3">
    <name type="scientific">Caulifigura coniformis</name>
    <dbReference type="NCBI Taxonomy" id="2527983"/>
    <lineage>
        <taxon>Bacteria</taxon>
        <taxon>Pseudomonadati</taxon>
        <taxon>Planctomycetota</taxon>
        <taxon>Planctomycetia</taxon>
        <taxon>Planctomycetales</taxon>
        <taxon>Planctomycetaceae</taxon>
        <taxon>Caulifigura</taxon>
    </lineage>
</organism>
<dbReference type="RefSeq" id="WP_145030535.1">
    <property type="nucleotide sequence ID" value="NZ_CP036271.1"/>
</dbReference>
<sequence length="72" mass="8172">MHSFLNRRRTEKPAGVLRRAALSIETILILAAIAVPILIFILKVGWPKIQKYFNESTDTLIEESYNTQGGTR</sequence>
<keyword evidence="3" id="KW-1185">Reference proteome</keyword>
<dbReference type="InParanoid" id="A0A517SEY9"/>
<dbReference type="EMBL" id="CP036271">
    <property type="protein sequence ID" value="QDT54696.1"/>
    <property type="molecule type" value="Genomic_DNA"/>
</dbReference>
<evidence type="ECO:0000313" key="2">
    <source>
        <dbReference type="EMBL" id="QDT54696.1"/>
    </source>
</evidence>
<reference evidence="2 3" key="1">
    <citation type="submission" date="2019-02" db="EMBL/GenBank/DDBJ databases">
        <title>Deep-cultivation of Planctomycetes and their phenomic and genomic characterization uncovers novel biology.</title>
        <authorList>
            <person name="Wiegand S."/>
            <person name="Jogler M."/>
            <person name="Boedeker C."/>
            <person name="Pinto D."/>
            <person name="Vollmers J."/>
            <person name="Rivas-Marin E."/>
            <person name="Kohn T."/>
            <person name="Peeters S.H."/>
            <person name="Heuer A."/>
            <person name="Rast P."/>
            <person name="Oberbeckmann S."/>
            <person name="Bunk B."/>
            <person name="Jeske O."/>
            <person name="Meyerdierks A."/>
            <person name="Storesund J.E."/>
            <person name="Kallscheuer N."/>
            <person name="Luecker S."/>
            <person name="Lage O.M."/>
            <person name="Pohl T."/>
            <person name="Merkel B.J."/>
            <person name="Hornburger P."/>
            <person name="Mueller R.-W."/>
            <person name="Bruemmer F."/>
            <person name="Labrenz M."/>
            <person name="Spormann A.M."/>
            <person name="Op den Camp H."/>
            <person name="Overmann J."/>
            <person name="Amann R."/>
            <person name="Jetten M.S.M."/>
            <person name="Mascher T."/>
            <person name="Medema M.H."/>
            <person name="Devos D.P."/>
            <person name="Kaster A.-K."/>
            <person name="Ovreas L."/>
            <person name="Rohde M."/>
            <person name="Galperin M.Y."/>
            <person name="Jogler C."/>
        </authorList>
    </citation>
    <scope>NUCLEOTIDE SEQUENCE [LARGE SCALE GENOMIC DNA]</scope>
    <source>
        <strain evidence="2 3">Pan44</strain>
    </source>
</reference>
<dbReference type="Proteomes" id="UP000315700">
    <property type="component" value="Chromosome"/>
</dbReference>
<name>A0A517SEY9_9PLAN</name>
<evidence type="ECO:0000256" key="1">
    <source>
        <dbReference type="SAM" id="Phobius"/>
    </source>
</evidence>
<gene>
    <name evidence="2" type="ORF">Pan44_27310</name>
</gene>